<dbReference type="EMBL" id="QTSX02003097">
    <property type="protein sequence ID" value="KAJ9071842.1"/>
    <property type="molecule type" value="Genomic_DNA"/>
</dbReference>
<dbReference type="Proteomes" id="UP001165960">
    <property type="component" value="Unassembled WGS sequence"/>
</dbReference>
<evidence type="ECO:0000313" key="2">
    <source>
        <dbReference type="Proteomes" id="UP001165960"/>
    </source>
</evidence>
<accession>A0ACC2TB78</accession>
<organism evidence="1 2">
    <name type="scientific">Entomophthora muscae</name>
    <dbReference type="NCBI Taxonomy" id="34485"/>
    <lineage>
        <taxon>Eukaryota</taxon>
        <taxon>Fungi</taxon>
        <taxon>Fungi incertae sedis</taxon>
        <taxon>Zoopagomycota</taxon>
        <taxon>Entomophthoromycotina</taxon>
        <taxon>Entomophthoromycetes</taxon>
        <taxon>Entomophthorales</taxon>
        <taxon>Entomophthoraceae</taxon>
        <taxon>Entomophthora</taxon>
    </lineage>
</organism>
<proteinExistence type="predicted"/>
<comment type="caution">
    <text evidence="1">The sequence shown here is derived from an EMBL/GenBank/DDBJ whole genome shotgun (WGS) entry which is preliminary data.</text>
</comment>
<keyword evidence="2" id="KW-1185">Reference proteome</keyword>
<protein>
    <submittedName>
        <fullName evidence="1">Uncharacterized protein</fullName>
    </submittedName>
</protein>
<gene>
    <name evidence="1" type="ORF">DSO57_1033121</name>
</gene>
<reference evidence="1" key="1">
    <citation type="submission" date="2022-04" db="EMBL/GenBank/DDBJ databases">
        <title>Genome of the entomopathogenic fungus Entomophthora muscae.</title>
        <authorList>
            <person name="Elya C."/>
            <person name="Lovett B.R."/>
            <person name="Lee E."/>
            <person name="Macias A.M."/>
            <person name="Hajek A.E."/>
            <person name="De Bivort B.L."/>
            <person name="Kasson M.T."/>
            <person name="De Fine Licht H.H."/>
            <person name="Stajich J.E."/>
        </authorList>
    </citation>
    <scope>NUCLEOTIDE SEQUENCE</scope>
    <source>
        <strain evidence="1">Berkeley</strain>
    </source>
</reference>
<name>A0ACC2TB78_9FUNG</name>
<evidence type="ECO:0000313" key="1">
    <source>
        <dbReference type="EMBL" id="KAJ9071842.1"/>
    </source>
</evidence>
<sequence>MSLNKSSMAWLDSLLLFTSFTSLALNGVLVIGNYRRGARRWATDGILITMTAFLDCLMSICIIWATLSRLVDPSLVYDGSRWCHITFICGRILGMTCLNLVMYLSLVRYLVIVRHRNSNPRFWTILAILTVLSIAVITVLRYTDPDLRVFPSGVYCSVVSQDATLGISLVSNALYLFSFPPLFVIPFCYAKVSSHYARLISICESDLHVVQKMRGKIAGIILVTLAYWLAVIPGVLLYFAIRLFDLVPSPTIDGLVYWLLTSVALINGIFPIFFHNEIRASVVDMFSPKRSLYQNQQLY</sequence>